<dbReference type="RefSeq" id="WP_316911091.1">
    <property type="nucleotide sequence ID" value="NZ_JAPTGD010000002.1"/>
</dbReference>
<dbReference type="EMBL" id="JAPTGD010000002">
    <property type="protein sequence ID" value="MDU9693874.1"/>
    <property type="molecule type" value="Genomic_DNA"/>
</dbReference>
<dbReference type="Proteomes" id="UP001269400">
    <property type="component" value="Unassembled WGS sequence"/>
</dbReference>
<reference evidence="1" key="1">
    <citation type="journal article" date="2022" name="J Environ Chem Eng">
        <title>Biodegradation of petroleum oil using a constructed nonpathogenic and heavy metal-tolerant bacterial consortium isolated from marine sponges.</title>
        <authorList>
            <person name="Dechsakulwatana C."/>
            <person name="Rungsihiranrut A."/>
            <person name="Muangchinda C."/>
            <person name="Ningthoujam R."/>
            <person name="Klankeo P."/>
            <person name="Pinyakong O."/>
        </authorList>
    </citation>
    <scope>NUCLEOTIDE SEQUENCE</scope>
    <source>
        <strain evidence="1">TL01-2</strain>
    </source>
</reference>
<protein>
    <submittedName>
        <fullName evidence="1">Uncharacterized protein</fullName>
    </submittedName>
</protein>
<evidence type="ECO:0000313" key="1">
    <source>
        <dbReference type="EMBL" id="MDU9693874.1"/>
    </source>
</evidence>
<reference evidence="1" key="2">
    <citation type="submission" date="2022-12" db="EMBL/GenBank/DDBJ databases">
        <authorList>
            <person name="Dechsakulwatana C."/>
            <person name="Rungsihiranrut A."/>
            <person name="Muangchinda C."/>
            <person name="Ningthoujam R."/>
            <person name="Klankeo P."/>
            <person name="Pinyakong O."/>
        </authorList>
    </citation>
    <scope>NUCLEOTIDE SEQUENCE</scope>
    <source>
        <strain evidence="1">TL01-2</strain>
    </source>
</reference>
<dbReference type="AlphaFoldDB" id="A0AAX6NEF3"/>
<accession>A0AAX6NEF3</accession>
<comment type="caution">
    <text evidence="1">The sequence shown here is derived from an EMBL/GenBank/DDBJ whole genome shotgun (WGS) entry which is preliminary data.</text>
</comment>
<evidence type="ECO:0000313" key="2">
    <source>
        <dbReference type="Proteomes" id="UP001269400"/>
    </source>
</evidence>
<gene>
    <name evidence="1" type="ORF">O0Q50_22090</name>
</gene>
<sequence>MNQVAEKKGIDNLDLGNVFKYEELVYVSYTFKDKPDMQFTYYLNNNTGNGVNFYSKSHTQWHWSPVDHLYYQELKAHLVNATEFKEAVNTGDMYIQKMFNDVREHLGYVFCIEQAERVLKHIGCSHLNFMHNNAGNVYFEATKNSVRKHICVSMGNEKVTVIESNLNANAFTETSSYTYEPKKFIFNEYNYREILLELYKYGFELIYKNLLKGTCVEIVDAKTHSFREQMVEIVEQKETNFNERISLGISEFNNLVETSGYEFLVEETLEFKDKNKVIYSFSTLLELSKDKA</sequence>
<proteinExistence type="predicted"/>
<name>A0AAX6NEF3_PRIAR</name>
<organism evidence="1 2">
    <name type="scientific">Priestia aryabhattai</name>
    <name type="common">Bacillus aryabhattai</name>
    <dbReference type="NCBI Taxonomy" id="412384"/>
    <lineage>
        <taxon>Bacteria</taxon>
        <taxon>Bacillati</taxon>
        <taxon>Bacillota</taxon>
        <taxon>Bacilli</taxon>
        <taxon>Bacillales</taxon>
        <taxon>Bacillaceae</taxon>
        <taxon>Priestia</taxon>
    </lineage>
</organism>